<evidence type="ECO:0000256" key="5">
    <source>
        <dbReference type="RuleBase" id="RU003829"/>
    </source>
</evidence>
<dbReference type="Proteomes" id="UP000605846">
    <property type="component" value="Unassembled WGS sequence"/>
</dbReference>
<dbReference type="InterPro" id="IPR045093">
    <property type="entry name" value="Cullin"/>
</dbReference>
<feature type="domain" description="Cullin family profile" evidence="6">
    <location>
        <begin position="397"/>
        <end position="624"/>
    </location>
</feature>
<reference evidence="7" key="1">
    <citation type="submission" date="2020-01" db="EMBL/GenBank/DDBJ databases">
        <title>Genome Sequencing of Three Apophysomyces-Like Fungal Strains Confirms a Novel Fungal Genus in the Mucoromycota with divergent Burkholderia-like Endosymbiotic Bacteria.</title>
        <authorList>
            <person name="Stajich J.E."/>
            <person name="Macias A.M."/>
            <person name="Carter-House D."/>
            <person name="Lovett B."/>
            <person name="Kasson L.R."/>
            <person name="Berry K."/>
            <person name="Grigoriev I."/>
            <person name="Chang Y."/>
            <person name="Spatafora J."/>
            <person name="Kasson M.T."/>
        </authorList>
    </citation>
    <scope>NUCLEOTIDE SEQUENCE</scope>
    <source>
        <strain evidence="7">NRRL A-21654</strain>
    </source>
</reference>
<keyword evidence="2" id="KW-1017">Isopeptide bond</keyword>
<evidence type="ECO:0000259" key="6">
    <source>
        <dbReference type="PROSITE" id="PS50069"/>
    </source>
</evidence>
<accession>A0A8H7BVJ6</accession>
<dbReference type="GO" id="GO:0006511">
    <property type="term" value="P:ubiquitin-dependent protein catabolic process"/>
    <property type="evidence" value="ECO:0007669"/>
    <property type="project" value="InterPro"/>
</dbReference>
<dbReference type="FunFam" id="1.10.10.10:FF:000050">
    <property type="entry name" value="Cullin 4B"/>
    <property type="match status" value="1"/>
</dbReference>
<dbReference type="PANTHER" id="PTHR11932">
    <property type="entry name" value="CULLIN"/>
    <property type="match status" value="1"/>
</dbReference>
<dbReference type="Pfam" id="PF10557">
    <property type="entry name" value="Cullin_Nedd8"/>
    <property type="match status" value="1"/>
</dbReference>
<proteinExistence type="inferred from homology"/>
<dbReference type="InterPro" id="IPR036388">
    <property type="entry name" value="WH-like_DNA-bd_sf"/>
</dbReference>
<dbReference type="PROSITE" id="PS50069">
    <property type="entry name" value="CULLIN_2"/>
    <property type="match status" value="1"/>
</dbReference>
<dbReference type="SUPFAM" id="SSF46785">
    <property type="entry name" value="Winged helix' DNA-binding domain"/>
    <property type="match status" value="1"/>
</dbReference>
<dbReference type="SMART" id="SM00884">
    <property type="entry name" value="Cullin_Nedd8"/>
    <property type="match status" value="1"/>
</dbReference>
<dbReference type="AlphaFoldDB" id="A0A8H7BVJ6"/>
<dbReference type="InterPro" id="IPR016157">
    <property type="entry name" value="Cullin_CS"/>
</dbReference>
<dbReference type="Pfam" id="PF26557">
    <property type="entry name" value="Cullin_AB"/>
    <property type="match status" value="1"/>
</dbReference>
<dbReference type="Gene3D" id="3.30.230.130">
    <property type="entry name" value="Cullin, Chain C, Domain 2"/>
    <property type="match status" value="1"/>
</dbReference>
<dbReference type="GO" id="GO:0031625">
    <property type="term" value="F:ubiquitin protein ligase binding"/>
    <property type="evidence" value="ECO:0007669"/>
    <property type="project" value="InterPro"/>
</dbReference>
<dbReference type="SUPFAM" id="SSF75632">
    <property type="entry name" value="Cullin homology domain"/>
    <property type="match status" value="1"/>
</dbReference>
<gene>
    <name evidence="7" type="ORF">EC973_007099</name>
</gene>
<dbReference type="EMBL" id="JABAYA010000005">
    <property type="protein sequence ID" value="KAF7731994.1"/>
    <property type="molecule type" value="Genomic_DNA"/>
</dbReference>
<dbReference type="SMART" id="SM00182">
    <property type="entry name" value="CULLIN"/>
    <property type="match status" value="1"/>
</dbReference>
<dbReference type="SUPFAM" id="SSF74788">
    <property type="entry name" value="Cullin repeat-like"/>
    <property type="match status" value="1"/>
</dbReference>
<dbReference type="InterPro" id="IPR019559">
    <property type="entry name" value="Cullin_neddylation_domain"/>
</dbReference>
<dbReference type="InterPro" id="IPR036317">
    <property type="entry name" value="Cullin_homology_sf"/>
</dbReference>
<evidence type="ECO:0000313" key="8">
    <source>
        <dbReference type="Proteomes" id="UP000605846"/>
    </source>
</evidence>
<dbReference type="Gene3D" id="1.10.10.10">
    <property type="entry name" value="Winged helix-like DNA-binding domain superfamily/Winged helix DNA-binding domain"/>
    <property type="match status" value="1"/>
</dbReference>
<protein>
    <recommendedName>
        <fullName evidence="6">Cullin family profile domain-containing protein</fullName>
    </recommendedName>
</protein>
<dbReference type="InterPro" id="IPR036390">
    <property type="entry name" value="WH_DNA-bd_sf"/>
</dbReference>
<dbReference type="InterPro" id="IPR001373">
    <property type="entry name" value="Cullin_N"/>
</dbReference>
<keyword evidence="8" id="KW-1185">Reference proteome</keyword>
<evidence type="ECO:0000256" key="4">
    <source>
        <dbReference type="PROSITE-ProRule" id="PRU00330"/>
    </source>
</evidence>
<dbReference type="InterPro" id="IPR016158">
    <property type="entry name" value="Cullin_homology"/>
</dbReference>
<comment type="caution">
    <text evidence="7">The sequence shown here is derived from an EMBL/GenBank/DDBJ whole genome shotgun (WGS) entry which is preliminary data.</text>
</comment>
<evidence type="ECO:0000256" key="1">
    <source>
        <dbReference type="ARBA" id="ARBA00006019"/>
    </source>
</evidence>
<evidence type="ECO:0000313" key="7">
    <source>
        <dbReference type="EMBL" id="KAF7731994.1"/>
    </source>
</evidence>
<organism evidence="7 8">
    <name type="scientific">Apophysomyces ossiformis</name>
    <dbReference type="NCBI Taxonomy" id="679940"/>
    <lineage>
        <taxon>Eukaryota</taxon>
        <taxon>Fungi</taxon>
        <taxon>Fungi incertae sedis</taxon>
        <taxon>Mucoromycota</taxon>
        <taxon>Mucoromycotina</taxon>
        <taxon>Mucoromycetes</taxon>
        <taxon>Mucorales</taxon>
        <taxon>Mucorineae</taxon>
        <taxon>Mucoraceae</taxon>
        <taxon>Apophysomyces</taxon>
    </lineage>
</organism>
<dbReference type="Gene3D" id="1.20.1310.10">
    <property type="entry name" value="Cullin Repeats"/>
    <property type="match status" value="4"/>
</dbReference>
<dbReference type="FunFam" id="1.20.1310.10:FF:000002">
    <property type="entry name" value="cullin-3 isoform X1"/>
    <property type="match status" value="1"/>
</dbReference>
<dbReference type="InterPro" id="IPR059120">
    <property type="entry name" value="Cullin-like_AB"/>
</dbReference>
<dbReference type="Pfam" id="PF00888">
    <property type="entry name" value="Cullin"/>
    <property type="match status" value="1"/>
</dbReference>
<dbReference type="OrthoDB" id="27073at2759"/>
<evidence type="ECO:0000256" key="2">
    <source>
        <dbReference type="ARBA" id="ARBA00022499"/>
    </source>
</evidence>
<evidence type="ECO:0000256" key="3">
    <source>
        <dbReference type="ARBA" id="ARBA00022843"/>
    </source>
</evidence>
<dbReference type="InterPro" id="IPR016159">
    <property type="entry name" value="Cullin_repeat-like_dom_sf"/>
</dbReference>
<keyword evidence="3" id="KW-0832">Ubl conjugation</keyword>
<dbReference type="PROSITE" id="PS01256">
    <property type="entry name" value="CULLIN_1"/>
    <property type="match status" value="1"/>
</dbReference>
<name>A0A8H7BVJ6_9FUNG</name>
<dbReference type="GO" id="GO:0031461">
    <property type="term" value="C:cullin-RING ubiquitin ligase complex"/>
    <property type="evidence" value="ECO:0007669"/>
    <property type="project" value="InterPro"/>
</dbReference>
<sequence length="751" mass="87443">MAVDKEPTENKENTDIDTTATLGTLQRASFADKLAIKNLREPHKDKLPEAYYEEAWQTHRRLLLMILHSEPLRISLQSAYELCENICRFDKAKDLYLRLESELKHHIQKMAVTLNDMASRQDDFLLYLNTTWAQFCEQMTTIRNVFMELDRRYIMRSTSYPSLIALGKDLFRNHVMESRAVRERLVSNILYLIRQERDGCMIDRELVRSLLNMTVDLELYSSDFEPRFMEDTIAYYSQEGSRLINELSVPEYLQHTYKRREEEGIDRMNGYLDPRTKAPLMEAVTEQLIYVKTQEIISKGFDAMMDEQLAEPLRIFYEALNPSKELAHLRAAFADYIKRRGTDMIKDPKQDAAMVPCLLDYKAKLDNILANCFHNDTLFANVLKESFETFVNTRRNRPAELVAKFIDSKLRASSKKTGDEDVEQVLDRVLVIFRYLQGKDTFEAFYKRFLAKRLLLNRSASNDAEKNMLAKLKAECGPDFTKNMEAMFKDIEISADLTNAFKASKEYKQDSEIQMHTNVLAQGIWPSYSMPETMLPADMITYQEAYERFYTAKFKGRRLTWKNSLGSCSIKAHFPSGTKELQVSVYQTAVLLLFNHKSVMPYKEIQSATALDEKELKRVLQSLACGQYKIIKKSSAGAEIKSSDEFTYNAEFTASPYRIKINTIQQEQTVEERKETQSKVLINRQHQLEAAIVRIMKAKRKLSHAELVKEIFAQLKFPLEASEIKKRIETLIDRDYLTRDEHDNSLYIYVS</sequence>
<dbReference type="FunFam" id="1.20.1310.10:FF:000001">
    <property type="entry name" value="Cullin 3"/>
    <property type="match status" value="1"/>
</dbReference>
<comment type="similarity">
    <text evidence="1 4 5">Belongs to the cullin family.</text>
</comment>